<reference evidence="10 11" key="2">
    <citation type="submission" date="2018-11" db="EMBL/GenBank/DDBJ databases">
        <authorList>
            <consortium name="Pathogen Informatics"/>
        </authorList>
    </citation>
    <scope>NUCLEOTIDE SEQUENCE [LARGE SCALE GENOMIC DNA]</scope>
    <source>
        <strain evidence="10 11">Costa Rica</strain>
    </source>
</reference>
<gene>
    <name evidence="10" type="ORF">ACOC_LOCUS2167</name>
</gene>
<comment type="catalytic activity">
    <reaction evidence="7">
        <text>L-threonyl-[protein] + ATP = O-phospho-L-threonyl-[protein] + ADP + H(+)</text>
        <dbReference type="Rhea" id="RHEA:46608"/>
        <dbReference type="Rhea" id="RHEA-COMP:11060"/>
        <dbReference type="Rhea" id="RHEA-COMP:11605"/>
        <dbReference type="ChEBI" id="CHEBI:15378"/>
        <dbReference type="ChEBI" id="CHEBI:30013"/>
        <dbReference type="ChEBI" id="CHEBI:30616"/>
        <dbReference type="ChEBI" id="CHEBI:61977"/>
        <dbReference type="ChEBI" id="CHEBI:456216"/>
        <dbReference type="EC" id="2.7.11.1"/>
    </reaction>
</comment>
<keyword evidence="2" id="KW-0723">Serine/threonine-protein kinase</keyword>
<evidence type="ECO:0000256" key="8">
    <source>
        <dbReference type="ARBA" id="ARBA00048679"/>
    </source>
</evidence>
<keyword evidence="4" id="KW-0547">Nucleotide-binding</keyword>
<dbReference type="InterPro" id="IPR008271">
    <property type="entry name" value="Ser/Thr_kinase_AS"/>
</dbReference>
<dbReference type="PROSITE" id="PS50011">
    <property type="entry name" value="PROTEIN_KINASE_DOM"/>
    <property type="match status" value="1"/>
</dbReference>
<evidence type="ECO:0000313" key="11">
    <source>
        <dbReference type="Proteomes" id="UP000267027"/>
    </source>
</evidence>
<dbReference type="EMBL" id="UYYA01000398">
    <property type="protein sequence ID" value="VDM53752.1"/>
    <property type="molecule type" value="Genomic_DNA"/>
</dbReference>
<feature type="domain" description="Protein kinase" evidence="9">
    <location>
        <begin position="1"/>
        <end position="194"/>
    </location>
</feature>
<name>A0A0R3PDV3_ANGCS</name>
<dbReference type="Gene3D" id="1.10.510.10">
    <property type="entry name" value="Transferase(Phosphotransferase) domain 1"/>
    <property type="match status" value="1"/>
</dbReference>
<dbReference type="InterPro" id="IPR011009">
    <property type="entry name" value="Kinase-like_dom_sf"/>
</dbReference>
<dbReference type="GO" id="GO:0005737">
    <property type="term" value="C:cytoplasm"/>
    <property type="evidence" value="ECO:0007669"/>
    <property type="project" value="TreeGrafter"/>
</dbReference>
<dbReference type="SMART" id="SM00220">
    <property type="entry name" value="S_TKc"/>
    <property type="match status" value="1"/>
</dbReference>
<reference evidence="12" key="1">
    <citation type="submission" date="2017-02" db="UniProtKB">
        <authorList>
            <consortium name="WormBaseParasite"/>
        </authorList>
    </citation>
    <scope>IDENTIFICATION</scope>
</reference>
<dbReference type="PANTHER" id="PTHR22967">
    <property type="entry name" value="SERINE/THREONINE PROTEIN KINASE"/>
    <property type="match status" value="1"/>
</dbReference>
<evidence type="ECO:0000256" key="5">
    <source>
        <dbReference type="ARBA" id="ARBA00022777"/>
    </source>
</evidence>
<dbReference type="PROSITE" id="PS00108">
    <property type="entry name" value="PROTEIN_KINASE_ST"/>
    <property type="match status" value="1"/>
</dbReference>
<dbReference type="Pfam" id="PF00069">
    <property type="entry name" value="Pkinase"/>
    <property type="match status" value="1"/>
</dbReference>
<dbReference type="SUPFAM" id="SSF56112">
    <property type="entry name" value="Protein kinase-like (PK-like)"/>
    <property type="match status" value="1"/>
</dbReference>
<dbReference type="InterPro" id="IPR000719">
    <property type="entry name" value="Prot_kinase_dom"/>
</dbReference>
<evidence type="ECO:0000256" key="6">
    <source>
        <dbReference type="ARBA" id="ARBA00022840"/>
    </source>
</evidence>
<dbReference type="STRING" id="334426.A0A0R3PDV3"/>
<dbReference type="AlphaFoldDB" id="A0A0R3PDV3"/>
<comment type="catalytic activity">
    <reaction evidence="8">
        <text>L-seryl-[protein] + ATP = O-phospho-L-seryl-[protein] + ADP + H(+)</text>
        <dbReference type="Rhea" id="RHEA:17989"/>
        <dbReference type="Rhea" id="RHEA-COMP:9863"/>
        <dbReference type="Rhea" id="RHEA-COMP:11604"/>
        <dbReference type="ChEBI" id="CHEBI:15378"/>
        <dbReference type="ChEBI" id="CHEBI:29999"/>
        <dbReference type="ChEBI" id="CHEBI:30616"/>
        <dbReference type="ChEBI" id="CHEBI:83421"/>
        <dbReference type="ChEBI" id="CHEBI:456216"/>
        <dbReference type="EC" id="2.7.11.1"/>
    </reaction>
</comment>
<evidence type="ECO:0000256" key="2">
    <source>
        <dbReference type="ARBA" id="ARBA00022527"/>
    </source>
</evidence>
<evidence type="ECO:0000313" key="10">
    <source>
        <dbReference type="EMBL" id="VDM53752.1"/>
    </source>
</evidence>
<evidence type="ECO:0000256" key="7">
    <source>
        <dbReference type="ARBA" id="ARBA00047899"/>
    </source>
</evidence>
<evidence type="ECO:0000313" key="12">
    <source>
        <dbReference type="WBParaSite" id="ACOC_0000216601-mRNA-1"/>
    </source>
</evidence>
<dbReference type="WBParaSite" id="ACOC_0000216601-mRNA-1">
    <property type="protein sequence ID" value="ACOC_0000216601-mRNA-1"/>
    <property type="gene ID" value="ACOC_0000216601"/>
</dbReference>
<evidence type="ECO:0000256" key="4">
    <source>
        <dbReference type="ARBA" id="ARBA00022741"/>
    </source>
</evidence>
<organism evidence="12">
    <name type="scientific">Angiostrongylus costaricensis</name>
    <name type="common">Nematode worm</name>
    <dbReference type="NCBI Taxonomy" id="334426"/>
    <lineage>
        <taxon>Eukaryota</taxon>
        <taxon>Metazoa</taxon>
        <taxon>Ecdysozoa</taxon>
        <taxon>Nematoda</taxon>
        <taxon>Chromadorea</taxon>
        <taxon>Rhabditida</taxon>
        <taxon>Rhabditina</taxon>
        <taxon>Rhabditomorpha</taxon>
        <taxon>Strongyloidea</taxon>
        <taxon>Metastrongylidae</taxon>
        <taxon>Angiostrongylus</taxon>
    </lineage>
</organism>
<accession>A0A0R3PDV3</accession>
<keyword evidence="3" id="KW-0808">Transferase</keyword>
<evidence type="ECO:0000256" key="1">
    <source>
        <dbReference type="ARBA" id="ARBA00012513"/>
    </source>
</evidence>
<keyword evidence="6" id="KW-0067">ATP-binding</keyword>
<dbReference type="GO" id="GO:0035612">
    <property type="term" value="F:AP-2 adaptor complex binding"/>
    <property type="evidence" value="ECO:0007669"/>
    <property type="project" value="TreeGrafter"/>
</dbReference>
<dbReference type="OrthoDB" id="2018507at2759"/>
<dbReference type="Proteomes" id="UP000267027">
    <property type="component" value="Unassembled WGS sequence"/>
</dbReference>
<evidence type="ECO:0000256" key="3">
    <source>
        <dbReference type="ARBA" id="ARBA00022679"/>
    </source>
</evidence>
<dbReference type="GO" id="GO:0004674">
    <property type="term" value="F:protein serine/threonine kinase activity"/>
    <property type="evidence" value="ECO:0007669"/>
    <property type="project" value="UniProtKB-KW"/>
</dbReference>
<keyword evidence="5" id="KW-0418">Kinase</keyword>
<evidence type="ECO:0000259" key="9">
    <source>
        <dbReference type="PROSITE" id="PS50011"/>
    </source>
</evidence>
<dbReference type="GO" id="GO:0045747">
    <property type="term" value="P:positive regulation of Notch signaling pathway"/>
    <property type="evidence" value="ECO:0007669"/>
    <property type="project" value="TreeGrafter"/>
</dbReference>
<dbReference type="GO" id="GO:0005524">
    <property type="term" value="F:ATP binding"/>
    <property type="evidence" value="ECO:0007669"/>
    <property type="project" value="UniProtKB-KW"/>
</dbReference>
<dbReference type="GO" id="GO:2000369">
    <property type="term" value="P:regulation of clathrin-dependent endocytosis"/>
    <property type="evidence" value="ECO:0007669"/>
    <property type="project" value="TreeGrafter"/>
</dbReference>
<protein>
    <recommendedName>
        <fullName evidence="1">non-specific serine/threonine protein kinase</fullName>
        <ecNumber evidence="1">2.7.11.1</ecNumber>
    </recommendedName>
</protein>
<keyword evidence="11" id="KW-1185">Reference proteome</keyword>
<dbReference type="PANTHER" id="PTHR22967:SF57">
    <property type="entry name" value="AUXILIN, ISOFORM A-RELATED"/>
    <property type="match status" value="1"/>
</dbReference>
<dbReference type="EC" id="2.7.11.1" evidence="1"/>
<sequence length="269" mass="29858">MNERLLLGQSFRSSEVLSIFCDMCEAVARLHHSVSPIIHRDLKIENILIDERNRAGPPIYVLCDFGSSTTKVLSSSQYPISFLQNEVEKYTTLSYRSPEMIDLYSGKPIGTKADIWAMGIMLYKLCYFSLPFGESAMAIQNGAFSFPNEPQHSDSLKALISNIILAECAGSALEASSSPVTSFALKDGSAAPTYQTHRRNTSDTSHIIRSTWNPFLAAPFRSNQTMDDSHFGKCFDELPRKLGKELGGQSLTILVDFLLVKQALTLNMN</sequence>
<proteinExistence type="predicted"/>